<dbReference type="Proteomes" id="UP000746595">
    <property type="component" value="Unassembled WGS sequence"/>
</dbReference>
<dbReference type="RefSeq" id="WP_168152997.1">
    <property type="nucleotide sequence ID" value="NZ_JAAWVT010000009.1"/>
</dbReference>
<reference evidence="1 2" key="1">
    <citation type="submission" date="2020-04" db="EMBL/GenBank/DDBJ databases">
        <title>Paeniglutamicibacter sp. ANT13_2, a novel actinomycete isolated from sediment in Antarctica.</title>
        <authorList>
            <person name="Sakdapetsiri C."/>
            <person name="Pinyakong O."/>
        </authorList>
    </citation>
    <scope>NUCLEOTIDE SEQUENCE [LARGE SCALE GENOMIC DNA]</scope>
    <source>
        <strain evidence="1 2">ANT13_2</strain>
    </source>
</reference>
<dbReference type="InterPro" id="IPR058009">
    <property type="entry name" value="TTP_Phage_16"/>
</dbReference>
<dbReference type="Pfam" id="PF25595">
    <property type="entry name" value="Phage_TTP_16"/>
    <property type="match status" value="1"/>
</dbReference>
<evidence type="ECO:0000313" key="2">
    <source>
        <dbReference type="Proteomes" id="UP000746595"/>
    </source>
</evidence>
<protein>
    <submittedName>
        <fullName evidence="1">Uncharacterized protein</fullName>
    </submittedName>
</protein>
<gene>
    <name evidence="1" type="ORF">HED64_16025</name>
</gene>
<sequence length="165" mass="17712">MSDIPATPSDGNQLVLAVATFANMKAPKLTEATAQDDLSCYITSLDVGLDQATITDERLCTTDVFEQPGRKTHSLSVTAIDNTNSPDEAEFNLAVETLTEGAVMDILIRRGKAFDAPLAVGDTVRIYRIKVGAKVDVPHEANSTIKSMWKLFIISSPALDVVMAA</sequence>
<comment type="caution">
    <text evidence="1">The sequence shown here is derived from an EMBL/GenBank/DDBJ whole genome shotgun (WGS) entry which is preliminary data.</text>
</comment>
<dbReference type="EMBL" id="JAAWVT010000009">
    <property type="protein sequence ID" value="NKG22206.1"/>
    <property type="molecule type" value="Genomic_DNA"/>
</dbReference>
<keyword evidence="2" id="KW-1185">Reference proteome</keyword>
<organism evidence="1 2">
    <name type="scientific">Paeniglutamicibacter terrestris</name>
    <dbReference type="NCBI Taxonomy" id="2723403"/>
    <lineage>
        <taxon>Bacteria</taxon>
        <taxon>Bacillati</taxon>
        <taxon>Actinomycetota</taxon>
        <taxon>Actinomycetes</taxon>
        <taxon>Micrococcales</taxon>
        <taxon>Micrococcaceae</taxon>
        <taxon>Paeniglutamicibacter</taxon>
    </lineage>
</organism>
<accession>A0ABX1G7H1</accession>
<name>A0ABX1G7H1_9MICC</name>
<proteinExistence type="predicted"/>
<evidence type="ECO:0000313" key="1">
    <source>
        <dbReference type="EMBL" id="NKG22206.1"/>
    </source>
</evidence>